<accession>A0A916ZF72</accession>
<dbReference type="Proteomes" id="UP000644699">
    <property type="component" value="Unassembled WGS sequence"/>
</dbReference>
<proteinExistence type="predicted"/>
<reference evidence="2" key="2">
    <citation type="submission" date="2020-09" db="EMBL/GenBank/DDBJ databases">
        <authorList>
            <person name="Sun Q."/>
            <person name="Zhou Y."/>
        </authorList>
    </citation>
    <scope>NUCLEOTIDE SEQUENCE</scope>
    <source>
        <strain evidence="2">CGMCC 1.15367</strain>
    </source>
</reference>
<keyword evidence="1" id="KW-0732">Signal</keyword>
<protein>
    <submittedName>
        <fullName evidence="2">Peptidase</fullName>
    </submittedName>
</protein>
<evidence type="ECO:0000313" key="2">
    <source>
        <dbReference type="EMBL" id="GGD91271.1"/>
    </source>
</evidence>
<comment type="caution">
    <text evidence="2">The sequence shown here is derived from an EMBL/GenBank/DDBJ whole genome shotgun (WGS) entry which is preliminary data.</text>
</comment>
<evidence type="ECO:0000313" key="3">
    <source>
        <dbReference type="Proteomes" id="UP000644699"/>
    </source>
</evidence>
<feature type="signal peptide" evidence="1">
    <location>
        <begin position="1"/>
        <end position="23"/>
    </location>
</feature>
<dbReference type="RefSeq" id="WP_188906854.1">
    <property type="nucleotide sequence ID" value="NZ_BMIQ01000001.1"/>
</dbReference>
<evidence type="ECO:0000256" key="1">
    <source>
        <dbReference type="SAM" id="SignalP"/>
    </source>
</evidence>
<dbReference type="EMBL" id="BMIQ01000001">
    <property type="protein sequence ID" value="GGD91271.1"/>
    <property type="molecule type" value="Genomic_DNA"/>
</dbReference>
<dbReference type="Pfam" id="PF06037">
    <property type="entry name" value="DUF922"/>
    <property type="match status" value="1"/>
</dbReference>
<keyword evidence="3" id="KW-1185">Reference proteome</keyword>
<sequence>MQQLSLALLLAIGCVAGTVSARAGGINERTNYFTLRGATLEELDREMNRKGPTTGVGEGRHPGATQVKFGGSVSYKPVASGCAVGRVDFNLRLVKILPRWTPPKSASAGTVIVWRTLSEDIARHEEDHAKIARDYLRRMEAAVRNLGSRGDCRAMEQAVNATTGRYLKEHEAAQRAFDTMEGREVNWRLKRLLRRNMDAAMSAGGAGN</sequence>
<dbReference type="InterPro" id="IPR010321">
    <property type="entry name" value="DUF922"/>
</dbReference>
<organism evidence="2 3">
    <name type="scientific">Aureimonas endophytica</name>
    <dbReference type="NCBI Taxonomy" id="2027858"/>
    <lineage>
        <taxon>Bacteria</taxon>
        <taxon>Pseudomonadati</taxon>
        <taxon>Pseudomonadota</taxon>
        <taxon>Alphaproteobacteria</taxon>
        <taxon>Hyphomicrobiales</taxon>
        <taxon>Aurantimonadaceae</taxon>
        <taxon>Aureimonas</taxon>
    </lineage>
</organism>
<gene>
    <name evidence="2" type="ORF">GCM10011390_07540</name>
</gene>
<feature type="chain" id="PRO_5037782216" evidence="1">
    <location>
        <begin position="24"/>
        <end position="208"/>
    </location>
</feature>
<reference evidence="2" key="1">
    <citation type="journal article" date="2014" name="Int. J. Syst. Evol. Microbiol.">
        <title>Complete genome sequence of Corynebacterium casei LMG S-19264T (=DSM 44701T), isolated from a smear-ripened cheese.</title>
        <authorList>
            <consortium name="US DOE Joint Genome Institute (JGI-PGF)"/>
            <person name="Walter F."/>
            <person name="Albersmeier A."/>
            <person name="Kalinowski J."/>
            <person name="Ruckert C."/>
        </authorList>
    </citation>
    <scope>NUCLEOTIDE SEQUENCE</scope>
    <source>
        <strain evidence="2">CGMCC 1.15367</strain>
    </source>
</reference>
<dbReference type="AlphaFoldDB" id="A0A916ZF72"/>
<name>A0A916ZF72_9HYPH</name>